<organism evidence="3 4">
    <name type="scientific">Halosaccharopolyspora lacisalsi</name>
    <dbReference type="NCBI Taxonomy" id="1000566"/>
    <lineage>
        <taxon>Bacteria</taxon>
        <taxon>Bacillati</taxon>
        <taxon>Actinomycetota</taxon>
        <taxon>Actinomycetes</taxon>
        <taxon>Pseudonocardiales</taxon>
        <taxon>Pseudonocardiaceae</taxon>
        <taxon>Halosaccharopolyspora</taxon>
    </lineage>
</organism>
<gene>
    <name evidence="3" type="ORF">FHX42_002987</name>
</gene>
<feature type="compositionally biased region" description="Basic and acidic residues" evidence="1">
    <location>
        <begin position="36"/>
        <end position="47"/>
    </location>
</feature>
<keyword evidence="4" id="KW-1185">Reference proteome</keyword>
<dbReference type="Proteomes" id="UP000569329">
    <property type="component" value="Unassembled WGS sequence"/>
</dbReference>
<proteinExistence type="predicted"/>
<evidence type="ECO:0000259" key="2">
    <source>
        <dbReference type="Pfam" id="PF13485"/>
    </source>
</evidence>
<dbReference type="InterPro" id="IPR039568">
    <property type="entry name" value="Peptidase_MA-like_dom"/>
</dbReference>
<sequence>MAATLLVLAIVLLLVPVSEPGKPGPWRSPDPSEQARSSDRGEVSSRERKIRALLDRRAAALRNRNLAAFMASVDPQAPVPFRRRQRALFHNLADVPLARWFYELDSDGTASSPPPATMPEPPRELWAPGVVLNYALTGVDVVPTRKAVNHLFARRGDTWYLTGGTAARERQRLTWRGPWYYGRCRVIVTDTGLVLGHDGNRELMRRVARIMKASVTAVTEVWGPDWSQQVGVLLPASRSELRSLVGPTFAVDGIAAVAIADRVNTVTDRVAGPRVVFNTSTAAELSDTTLRVVLQHEITHIATRTDTVDGAPMWLLEGFADYVGYRGSGLSSEETAPDLARRVRQRGPPSGLPSDDAFKGSGSRMELAYQQGWSVVDFLVRTVGERRVVGLYHRIAETGSSADVDEALRDIAGMSTNELVRRWRGHLRHTFG</sequence>
<comment type="caution">
    <text evidence="3">The sequence shown here is derived from an EMBL/GenBank/DDBJ whole genome shotgun (WGS) entry which is preliminary data.</text>
</comment>
<dbReference type="Pfam" id="PF13485">
    <property type="entry name" value="Peptidase_MA_2"/>
    <property type="match status" value="1"/>
</dbReference>
<dbReference type="EMBL" id="JACGWZ010000004">
    <property type="protein sequence ID" value="MBA8825621.1"/>
    <property type="molecule type" value="Genomic_DNA"/>
</dbReference>
<name>A0A839E2I7_9PSEU</name>
<feature type="region of interest" description="Disordered" evidence="1">
    <location>
        <begin position="22"/>
        <end position="47"/>
    </location>
</feature>
<evidence type="ECO:0000313" key="4">
    <source>
        <dbReference type="Proteomes" id="UP000569329"/>
    </source>
</evidence>
<feature type="domain" description="Peptidase MA-like" evidence="2">
    <location>
        <begin position="294"/>
        <end position="427"/>
    </location>
</feature>
<reference evidence="3 4" key="1">
    <citation type="submission" date="2020-07" db="EMBL/GenBank/DDBJ databases">
        <title>Sequencing the genomes of 1000 actinobacteria strains.</title>
        <authorList>
            <person name="Klenk H.-P."/>
        </authorList>
    </citation>
    <scope>NUCLEOTIDE SEQUENCE [LARGE SCALE GENOMIC DNA]</scope>
    <source>
        <strain evidence="3 4">DSM 45975</strain>
    </source>
</reference>
<protein>
    <recommendedName>
        <fullName evidence="2">Peptidase MA-like domain-containing protein</fullName>
    </recommendedName>
</protein>
<dbReference type="AlphaFoldDB" id="A0A839E2I7"/>
<evidence type="ECO:0000313" key="3">
    <source>
        <dbReference type="EMBL" id="MBA8825621.1"/>
    </source>
</evidence>
<evidence type="ECO:0000256" key="1">
    <source>
        <dbReference type="SAM" id="MobiDB-lite"/>
    </source>
</evidence>
<accession>A0A839E2I7</accession>